<dbReference type="STRING" id="504805.SAMN05421505_10492"/>
<dbReference type="InterPro" id="IPR018076">
    <property type="entry name" value="T2SS_GspF_dom"/>
</dbReference>
<dbReference type="PANTHER" id="PTHR35007">
    <property type="entry name" value="INTEGRAL MEMBRANE PROTEIN-RELATED"/>
    <property type="match status" value="1"/>
</dbReference>
<dbReference type="Pfam" id="PF00482">
    <property type="entry name" value="T2SSF"/>
    <property type="match status" value="1"/>
</dbReference>
<feature type="transmembrane region" description="Helical" evidence="6">
    <location>
        <begin position="96"/>
        <end position="114"/>
    </location>
</feature>
<keyword evidence="5 6" id="KW-0472">Membrane</keyword>
<evidence type="ECO:0000313" key="8">
    <source>
        <dbReference type="EMBL" id="SDG42291.1"/>
    </source>
</evidence>
<evidence type="ECO:0000256" key="5">
    <source>
        <dbReference type="ARBA" id="ARBA00023136"/>
    </source>
</evidence>
<evidence type="ECO:0000256" key="2">
    <source>
        <dbReference type="ARBA" id="ARBA00022475"/>
    </source>
</evidence>
<comment type="subcellular location">
    <subcellularLocation>
        <location evidence="1">Cell membrane</location>
        <topology evidence="1">Multi-pass membrane protein</topology>
    </subcellularLocation>
</comment>
<reference evidence="8 9" key="1">
    <citation type="submission" date="2016-10" db="EMBL/GenBank/DDBJ databases">
        <authorList>
            <person name="de Groot N.N."/>
        </authorList>
    </citation>
    <scope>NUCLEOTIDE SEQUENCE [LARGE SCALE GENOMIC DNA]</scope>
    <source>
        <strain evidence="8 9">CPCC 201354</strain>
    </source>
</reference>
<evidence type="ECO:0000256" key="4">
    <source>
        <dbReference type="ARBA" id="ARBA00022989"/>
    </source>
</evidence>
<keyword evidence="4 6" id="KW-1133">Transmembrane helix</keyword>
<dbReference type="PANTHER" id="PTHR35007:SF4">
    <property type="entry name" value="CONSERVED TRANSMEMBRANE PROTEIN-RELATED"/>
    <property type="match status" value="1"/>
</dbReference>
<evidence type="ECO:0000259" key="7">
    <source>
        <dbReference type="Pfam" id="PF00482"/>
    </source>
</evidence>
<dbReference type="AlphaFoldDB" id="A0A1G7U4V3"/>
<feature type="domain" description="Type II secretion system protein GspF" evidence="7">
    <location>
        <begin position="15"/>
        <end position="109"/>
    </location>
</feature>
<sequence>MVRVIATSDFPDPSRFAAVAAAAQDGRDVAAALVRAAPRLGGEGLQRLAACWQASHTAGAALAPLIDQVAASLRASLRHHEELTAHLSGPRATAKLLAILPLLGILMGIGLGMSPLDFLFGGPAGFACLAAGVALNLAGLWWIHRMVSRVQEP</sequence>
<evidence type="ECO:0000256" key="3">
    <source>
        <dbReference type="ARBA" id="ARBA00022692"/>
    </source>
</evidence>
<proteinExistence type="predicted"/>
<dbReference type="EMBL" id="FNCN01000004">
    <property type="protein sequence ID" value="SDG42291.1"/>
    <property type="molecule type" value="Genomic_DNA"/>
</dbReference>
<keyword evidence="3 6" id="KW-0812">Transmembrane</keyword>
<name>A0A1G7U4V3_9ACTN</name>
<protein>
    <submittedName>
        <fullName evidence="8">Tight adherence protein B</fullName>
    </submittedName>
</protein>
<evidence type="ECO:0000313" key="9">
    <source>
        <dbReference type="Proteomes" id="UP000198923"/>
    </source>
</evidence>
<dbReference type="Proteomes" id="UP000198923">
    <property type="component" value="Unassembled WGS sequence"/>
</dbReference>
<keyword evidence="2" id="KW-1003">Cell membrane</keyword>
<feature type="transmembrane region" description="Helical" evidence="6">
    <location>
        <begin position="120"/>
        <end position="143"/>
    </location>
</feature>
<evidence type="ECO:0000256" key="6">
    <source>
        <dbReference type="SAM" id="Phobius"/>
    </source>
</evidence>
<accession>A0A1G7U4V3</accession>
<gene>
    <name evidence="8" type="ORF">SAMN05421505_10492</name>
</gene>
<dbReference type="GO" id="GO:0005886">
    <property type="term" value="C:plasma membrane"/>
    <property type="evidence" value="ECO:0007669"/>
    <property type="project" value="UniProtKB-SubCell"/>
</dbReference>
<evidence type="ECO:0000256" key="1">
    <source>
        <dbReference type="ARBA" id="ARBA00004651"/>
    </source>
</evidence>
<organism evidence="8 9">
    <name type="scientific">Sinosporangium album</name>
    <dbReference type="NCBI Taxonomy" id="504805"/>
    <lineage>
        <taxon>Bacteria</taxon>
        <taxon>Bacillati</taxon>
        <taxon>Actinomycetota</taxon>
        <taxon>Actinomycetes</taxon>
        <taxon>Streptosporangiales</taxon>
        <taxon>Streptosporangiaceae</taxon>
        <taxon>Sinosporangium</taxon>
    </lineage>
</organism>
<keyword evidence="9" id="KW-1185">Reference proteome</keyword>